<dbReference type="Proteomes" id="UP000249799">
    <property type="component" value="Chromosome"/>
</dbReference>
<dbReference type="OrthoDB" id="5524848at2"/>
<gene>
    <name evidence="2" type="ORF">DN745_05080</name>
</gene>
<proteinExistence type="predicted"/>
<feature type="region of interest" description="Disordered" evidence="1">
    <location>
        <begin position="1"/>
        <end position="108"/>
    </location>
</feature>
<evidence type="ECO:0000256" key="1">
    <source>
        <dbReference type="SAM" id="MobiDB-lite"/>
    </source>
</evidence>
<accession>A0A2Z4FIK8</accession>
<name>A0A2Z4FIK8_9DELT</name>
<evidence type="ECO:0008006" key="4">
    <source>
        <dbReference type="Google" id="ProtNLM"/>
    </source>
</evidence>
<dbReference type="AlphaFoldDB" id="A0A2Z4FIK8"/>
<protein>
    <recommendedName>
        <fullName evidence="4">GH26 domain-containing protein</fullName>
    </recommendedName>
</protein>
<evidence type="ECO:0000313" key="3">
    <source>
        <dbReference type="Proteomes" id="UP000249799"/>
    </source>
</evidence>
<evidence type="ECO:0000313" key="2">
    <source>
        <dbReference type="EMBL" id="AWV88743.1"/>
    </source>
</evidence>
<feature type="compositionally biased region" description="Polar residues" evidence="1">
    <location>
        <begin position="1"/>
        <end position="13"/>
    </location>
</feature>
<sequence length="438" mass="48139">MSDTGKNRSTTLEADTGRGHDAGPGDLDASARDAQGISPPHDALDSPDSTVAQDSGRDTSPKDDASADTHSPPDTAADATADAATSDTSDTAHTPDTSAPLPPEKPEFLSRHDTSALWVWADAETAHAFTTNRWNMAENLINFASAPHGSSAHAINRFYFEARTYSRDNIFDAMRPITYDPLLTPGEQAHLRAFNARAHAAGIAVEYLDGQAIWLASDANAQWPKQVCRDVVTFNKTTSLNAERLAGVHFDIEPHTVGGTRWDGHWWQDRLPGGYNAAWTQRWMDIMTSCRATLDAYAQETGHYMTLSLDLGADIAYYNKPLLSFLNAPDSPVDYIALMNYYDNTPNQNDQPSFFFGWHDGEAMTGGVEQNLALWTNTPLVFGVEVNPLPTEYHFMTFDEEGYNATFAVIDTLTAGYRRARVMGYAVHSWGGYIAMEP</sequence>
<organism evidence="2 3">
    <name type="scientific">Bradymonas sediminis</name>
    <dbReference type="NCBI Taxonomy" id="1548548"/>
    <lineage>
        <taxon>Bacteria</taxon>
        <taxon>Deltaproteobacteria</taxon>
        <taxon>Bradymonadales</taxon>
        <taxon>Bradymonadaceae</taxon>
        <taxon>Bradymonas</taxon>
    </lineage>
</organism>
<reference evidence="2 3" key="1">
    <citation type="submission" date="2018-06" db="EMBL/GenBank/DDBJ databases">
        <title>Lujinxingia sediminis gen. nov. sp. nov., a new facultative anaerobic member of the class Deltaproteobacteria, and proposal of Lujinxingaceae fam. nov.</title>
        <authorList>
            <person name="Guo L.-Y."/>
            <person name="Li C.-M."/>
            <person name="Wang S."/>
            <person name="Du Z.-J."/>
        </authorList>
    </citation>
    <scope>NUCLEOTIDE SEQUENCE [LARGE SCALE GENOMIC DNA]</scope>
    <source>
        <strain evidence="2 3">FA350</strain>
    </source>
</reference>
<dbReference type="EMBL" id="CP030032">
    <property type="protein sequence ID" value="AWV88743.1"/>
    <property type="molecule type" value="Genomic_DNA"/>
</dbReference>
<feature type="compositionally biased region" description="Low complexity" evidence="1">
    <location>
        <begin position="68"/>
        <end position="99"/>
    </location>
</feature>
<dbReference type="KEGG" id="bsed:DN745_05080"/>
<feature type="compositionally biased region" description="Basic and acidic residues" evidence="1">
    <location>
        <begin position="55"/>
        <end position="67"/>
    </location>
</feature>
<keyword evidence="3" id="KW-1185">Reference proteome</keyword>